<evidence type="ECO:0000256" key="9">
    <source>
        <dbReference type="ARBA" id="ARBA00022729"/>
    </source>
</evidence>
<evidence type="ECO:0000256" key="11">
    <source>
        <dbReference type="ARBA" id="ARBA00022801"/>
    </source>
</evidence>
<evidence type="ECO:0000256" key="4">
    <source>
        <dbReference type="ARBA" id="ARBA00022479"/>
    </source>
</evidence>
<proteinExistence type="predicted"/>
<evidence type="ECO:0000259" key="23">
    <source>
        <dbReference type="PROSITE" id="PS50998"/>
    </source>
</evidence>
<accession>A0ABN9EE24</accession>
<comment type="function">
    <text evidence="18">Thrombin, which cleaves bonds after Arg and Lys, converts fibrinogen to fibrin and activates factors V, VII, VIII, XIII, and, in complex with thrombomodulin, protein C. Functions in blood homeostasis, inflammation and wound healing. Activates coagulation factor XI (F11); activation is promoted by the contact with negatively charged surfaces. Triggers the production of pro-inflammatory cytokines, such as MCP-1/CCL2 and IL8/CXCL8, in endothelial cells.</text>
</comment>
<evidence type="ECO:0000256" key="17">
    <source>
        <dbReference type="ARBA" id="ARBA00032835"/>
    </source>
</evidence>
<evidence type="ECO:0000256" key="19">
    <source>
        <dbReference type="PROSITE-ProRule" id="PRU00121"/>
    </source>
</evidence>
<dbReference type="PROSITE" id="PS00021">
    <property type="entry name" value="KRINGLE_1"/>
    <property type="match status" value="2"/>
</dbReference>
<dbReference type="Pfam" id="PF00089">
    <property type="entry name" value="Trypsin"/>
    <property type="match status" value="1"/>
</dbReference>
<keyword evidence="6 19" id="KW-0420">Kringle</keyword>
<reference evidence="24" key="1">
    <citation type="submission" date="2023-05" db="EMBL/GenBank/DDBJ databases">
        <authorList>
            <person name="Stuckert A."/>
        </authorList>
    </citation>
    <scope>NUCLEOTIDE SEQUENCE</scope>
</reference>
<dbReference type="Pfam" id="PF00051">
    <property type="entry name" value="Kringle"/>
    <property type="match status" value="2"/>
</dbReference>
<protein>
    <recommendedName>
        <fullName evidence="3">Prothrombin</fullName>
        <ecNumber evidence="2">3.4.21.5</ecNumber>
    </recommendedName>
    <alternativeName>
        <fullName evidence="17">Coagulation factor II</fullName>
    </alternativeName>
</protein>
<dbReference type="InterPro" id="IPR001254">
    <property type="entry name" value="Trypsin_dom"/>
</dbReference>
<dbReference type="InterPro" id="IPR038178">
    <property type="entry name" value="Kringle_sf"/>
</dbReference>
<feature type="domain" description="Gla" evidence="23">
    <location>
        <begin position="1"/>
        <end position="36"/>
    </location>
</feature>
<name>A0ABN9EE24_9NEOB</name>
<dbReference type="PROSITE" id="PS50070">
    <property type="entry name" value="KRINGLE_2"/>
    <property type="match status" value="2"/>
</dbReference>
<dbReference type="CDD" id="cd00108">
    <property type="entry name" value="KR"/>
    <property type="match status" value="2"/>
</dbReference>
<evidence type="ECO:0000313" key="24">
    <source>
        <dbReference type="EMBL" id="CAI9583130.1"/>
    </source>
</evidence>
<evidence type="ECO:0000256" key="18">
    <source>
        <dbReference type="ARBA" id="ARBA00049579"/>
    </source>
</evidence>
<keyword evidence="10" id="KW-0677">Repeat</keyword>
<dbReference type="InterPro" id="IPR009003">
    <property type="entry name" value="Peptidase_S1_PA"/>
</dbReference>
<dbReference type="InterPro" id="IPR003966">
    <property type="entry name" value="Prothrombin/thrombin"/>
</dbReference>
<dbReference type="SMART" id="SM00020">
    <property type="entry name" value="Tryp_SPc"/>
    <property type="match status" value="1"/>
</dbReference>
<dbReference type="InterPro" id="IPR033116">
    <property type="entry name" value="TRYPSIN_SER"/>
</dbReference>
<dbReference type="Pfam" id="PF00594">
    <property type="entry name" value="Gla"/>
    <property type="match status" value="1"/>
</dbReference>
<keyword evidence="9" id="KW-0732">Signal</keyword>
<dbReference type="SMART" id="SM00130">
    <property type="entry name" value="KR"/>
    <property type="match status" value="2"/>
</dbReference>
<keyword evidence="14" id="KW-0865">Zymogen</keyword>
<evidence type="ECO:0000256" key="16">
    <source>
        <dbReference type="ARBA" id="ARBA00023180"/>
    </source>
</evidence>
<dbReference type="PROSITE" id="PS00134">
    <property type="entry name" value="TRYPSIN_HIS"/>
    <property type="match status" value="1"/>
</dbReference>
<dbReference type="PROSITE" id="PS50998">
    <property type="entry name" value="GLA_2"/>
    <property type="match status" value="1"/>
</dbReference>
<dbReference type="PROSITE" id="PS50240">
    <property type="entry name" value="TRYPSIN_DOM"/>
    <property type="match status" value="1"/>
</dbReference>
<dbReference type="PRINTS" id="PR00018">
    <property type="entry name" value="KRINGLE"/>
</dbReference>
<dbReference type="PANTHER" id="PTHR24254">
    <property type="entry name" value="PROTHROMBIN"/>
    <property type="match status" value="1"/>
</dbReference>
<evidence type="ECO:0000256" key="5">
    <source>
        <dbReference type="ARBA" id="ARBA00022486"/>
    </source>
</evidence>
<dbReference type="InterPro" id="IPR017857">
    <property type="entry name" value="Coagulation_fac-like_Gla_dom"/>
</dbReference>
<feature type="disulfide bond" evidence="19">
    <location>
        <begin position="179"/>
        <end position="218"/>
    </location>
</feature>
<dbReference type="InterPro" id="IPR037111">
    <property type="entry name" value="Thrombin_light_chain_sf"/>
</dbReference>
<keyword evidence="8" id="KW-0165">Cleavage on pair of basic residues</keyword>
<keyword evidence="12 20" id="KW-0720">Serine protease</keyword>
<evidence type="ECO:0000256" key="13">
    <source>
        <dbReference type="ARBA" id="ARBA00022837"/>
    </source>
</evidence>
<dbReference type="PROSITE" id="PS00135">
    <property type="entry name" value="TRYPSIN_SER"/>
    <property type="match status" value="1"/>
</dbReference>
<dbReference type="Proteomes" id="UP001162483">
    <property type="component" value="Unassembled WGS sequence"/>
</dbReference>
<evidence type="ECO:0000256" key="1">
    <source>
        <dbReference type="ARBA" id="ARBA00001621"/>
    </source>
</evidence>
<dbReference type="InterPro" id="IPR018114">
    <property type="entry name" value="TRYPSIN_HIS"/>
</dbReference>
<evidence type="ECO:0000259" key="21">
    <source>
        <dbReference type="PROSITE" id="PS50070"/>
    </source>
</evidence>
<evidence type="ECO:0000256" key="10">
    <source>
        <dbReference type="ARBA" id="ARBA00022737"/>
    </source>
</evidence>
<evidence type="ECO:0000259" key="22">
    <source>
        <dbReference type="PROSITE" id="PS50240"/>
    </source>
</evidence>
<evidence type="ECO:0000256" key="3">
    <source>
        <dbReference type="ARBA" id="ARBA00014840"/>
    </source>
</evidence>
<evidence type="ECO:0000313" key="25">
    <source>
        <dbReference type="Proteomes" id="UP001162483"/>
    </source>
</evidence>
<dbReference type="PANTHER" id="PTHR24254:SF10">
    <property type="entry name" value="PROTHROMBIN"/>
    <property type="match status" value="1"/>
</dbReference>
<evidence type="ECO:0000256" key="12">
    <source>
        <dbReference type="ARBA" id="ARBA00022825"/>
    </source>
</evidence>
<feature type="domain" description="Kringle" evidence="21">
    <location>
        <begin position="157"/>
        <end position="235"/>
    </location>
</feature>
<dbReference type="EC" id="3.4.21.5" evidence="2"/>
<dbReference type="PRINTS" id="PR00722">
    <property type="entry name" value="CHYMOTRYPSIN"/>
</dbReference>
<dbReference type="Gene3D" id="4.10.740.10">
    <property type="entry name" value="Coagulation Factor IX"/>
    <property type="match status" value="1"/>
</dbReference>
<dbReference type="InterPro" id="IPR000001">
    <property type="entry name" value="Kringle"/>
</dbReference>
<evidence type="ECO:0000256" key="2">
    <source>
        <dbReference type="ARBA" id="ARBA00012174"/>
    </source>
</evidence>
<comment type="catalytic activity">
    <reaction evidence="1">
        <text>Selective cleavage of Arg-|-Gly bonds in fibrinogen to form fibrin and release fibrinopeptides A and B.</text>
        <dbReference type="EC" id="3.4.21.5"/>
    </reaction>
</comment>
<dbReference type="Gene3D" id="4.10.140.10">
    <property type="entry name" value="Thrombin light chain domain"/>
    <property type="match status" value="1"/>
</dbReference>
<keyword evidence="16" id="KW-0325">Glycoprotein</keyword>
<dbReference type="PRINTS" id="PR01505">
    <property type="entry name" value="PROTHROMBIN"/>
</dbReference>
<gene>
    <name evidence="24" type="ORF">SPARVUS_LOCUS9759296</name>
</gene>
<dbReference type="InterPro" id="IPR018056">
    <property type="entry name" value="Kringle_CS"/>
</dbReference>
<dbReference type="EMBL" id="CATNWA010015412">
    <property type="protein sequence ID" value="CAI9583130.1"/>
    <property type="molecule type" value="Genomic_DNA"/>
</dbReference>
<dbReference type="InterPro" id="IPR013806">
    <property type="entry name" value="Kringle-like"/>
</dbReference>
<dbReference type="Gene3D" id="2.40.20.10">
    <property type="entry name" value="Plasminogen Kringle 4"/>
    <property type="match status" value="2"/>
</dbReference>
<dbReference type="Gene3D" id="2.40.10.10">
    <property type="entry name" value="Trypsin-like serine proteases"/>
    <property type="match status" value="2"/>
</dbReference>
<keyword evidence="11 20" id="KW-0378">Hydrolase</keyword>
<dbReference type="InterPro" id="IPR051659">
    <property type="entry name" value="Serine_Protease_S1-Domain"/>
</dbReference>
<feature type="domain" description="Peptidase S1" evidence="22">
    <location>
        <begin position="307"/>
        <end position="560"/>
    </location>
</feature>
<evidence type="ECO:0000256" key="7">
    <source>
        <dbReference type="ARBA" id="ARBA00022670"/>
    </source>
</evidence>
<keyword evidence="13" id="KW-0106">Calcium</keyword>
<feature type="disulfide bond" evidence="19">
    <location>
        <begin position="158"/>
        <end position="235"/>
    </location>
</feature>
<dbReference type="CDD" id="cd00190">
    <property type="entry name" value="Tryp_SPc"/>
    <property type="match status" value="1"/>
</dbReference>
<sequence length="570" mass="64531">MERECVEELCNYEELREIKESDDATSGGPAWVGADHNVAVVGLPISTSLTGDCASGLGQNYRGSISVTRSGTECQYWGSRFPHITKVNPNTHPDKNLTGNYCRNPDGNTLGPWCYTKDPEKPKEECAVPVCGEVQKKTTVEPILIVKQEPVQTEEEHCEPNRGLEYEGTLAVTISGLPCLPWDSADVELHSRKDFRKEVVLKENYCRNPDGDDEGVWCYVSHINMTFDYCHLIYCDNPVDEELPSVIGGRTDTVQHQTFFDGDSESINNVVSFGPPPAVCGQRPLFEQKKVKDKGEEELILSMQGRVVKGEDAERGSAPWQVMIFKKQPQELLCGASLISDTWILTAAHCIFYPPWDKNFTEDDLLVRIGKHNRLKYEKQDERILKVQRIVKHPKYNWKENLDRDIALMQLKRPLIFTSYIHPVCLPTKEIVQSLFQAGYKGRVTGWGNLQENWSTGGPKLPQVLQQINLPIVEQERCKSSTKVKVTDNMFCAGYKPEDNKRGDACEGDSGGPFTMKDPVSNRWYQMGIVSWGEGCDRDDKFGFYTHVHRLRKWIMKIIEQCASSESGHI</sequence>
<comment type="caution">
    <text evidence="19">Lacks conserved residue(s) required for the propagation of feature annotation.</text>
</comment>
<dbReference type="InterPro" id="IPR001314">
    <property type="entry name" value="Peptidase_S1A"/>
</dbReference>
<organism evidence="24 25">
    <name type="scientific">Staurois parvus</name>
    <dbReference type="NCBI Taxonomy" id="386267"/>
    <lineage>
        <taxon>Eukaryota</taxon>
        <taxon>Metazoa</taxon>
        <taxon>Chordata</taxon>
        <taxon>Craniata</taxon>
        <taxon>Vertebrata</taxon>
        <taxon>Euteleostomi</taxon>
        <taxon>Amphibia</taxon>
        <taxon>Batrachia</taxon>
        <taxon>Anura</taxon>
        <taxon>Neobatrachia</taxon>
        <taxon>Ranoidea</taxon>
        <taxon>Ranidae</taxon>
        <taxon>Staurois</taxon>
    </lineage>
</organism>
<feature type="domain" description="Kringle" evidence="21">
    <location>
        <begin position="52"/>
        <end position="131"/>
    </location>
</feature>
<dbReference type="SUPFAM" id="SSF57440">
    <property type="entry name" value="Kringle-like"/>
    <property type="match status" value="2"/>
</dbReference>
<dbReference type="InterPro" id="IPR043504">
    <property type="entry name" value="Peptidase_S1_PA_chymotrypsin"/>
</dbReference>
<evidence type="ECO:0000256" key="6">
    <source>
        <dbReference type="ARBA" id="ARBA00022572"/>
    </source>
</evidence>
<evidence type="ECO:0000256" key="8">
    <source>
        <dbReference type="ARBA" id="ARBA00022685"/>
    </source>
</evidence>
<dbReference type="SUPFAM" id="SSF57630">
    <property type="entry name" value="GLA-domain"/>
    <property type="match status" value="1"/>
</dbReference>
<keyword evidence="25" id="KW-1185">Reference proteome</keyword>
<dbReference type="InterPro" id="IPR035972">
    <property type="entry name" value="GLA-like_dom_SF"/>
</dbReference>
<dbReference type="InterPro" id="IPR018992">
    <property type="entry name" value="Thrombin_light_chain"/>
</dbReference>
<dbReference type="Pfam" id="PF09396">
    <property type="entry name" value="Thrombin_light"/>
    <property type="match status" value="1"/>
</dbReference>
<keyword evidence="4" id="KW-0301">Gamma-carboxyglutamic acid</keyword>
<keyword evidence="5" id="KW-0011">Acute phase</keyword>
<keyword evidence="7 20" id="KW-0645">Protease</keyword>
<evidence type="ECO:0000256" key="15">
    <source>
        <dbReference type="ARBA" id="ARBA00023157"/>
    </source>
</evidence>
<comment type="caution">
    <text evidence="24">The sequence shown here is derived from an EMBL/GenBank/DDBJ whole genome shotgun (WGS) entry which is preliminary data.</text>
</comment>
<evidence type="ECO:0000256" key="20">
    <source>
        <dbReference type="RuleBase" id="RU363034"/>
    </source>
</evidence>
<keyword evidence="15 19" id="KW-1015">Disulfide bond</keyword>
<evidence type="ECO:0000256" key="14">
    <source>
        <dbReference type="ARBA" id="ARBA00023145"/>
    </source>
</evidence>
<dbReference type="InterPro" id="IPR000294">
    <property type="entry name" value="GLA_domain"/>
</dbReference>
<dbReference type="SUPFAM" id="SSF50494">
    <property type="entry name" value="Trypsin-like serine proteases"/>
    <property type="match status" value="1"/>
</dbReference>